<proteinExistence type="predicted"/>
<reference evidence="1" key="1">
    <citation type="submission" date="2021-06" db="EMBL/GenBank/DDBJ databases">
        <authorList>
            <person name="Kallberg Y."/>
            <person name="Tangrot J."/>
            <person name="Rosling A."/>
        </authorList>
    </citation>
    <scope>NUCLEOTIDE SEQUENCE</scope>
    <source>
        <strain evidence="1">MA453B</strain>
    </source>
</reference>
<gene>
    <name evidence="1" type="ORF">DERYTH_LOCUS8510</name>
</gene>
<feature type="non-terminal residue" evidence="1">
    <location>
        <position position="1"/>
    </location>
</feature>
<protein>
    <submittedName>
        <fullName evidence="1">28575_t:CDS:1</fullName>
    </submittedName>
</protein>
<sequence>ILIATNNEIIFSFWHECAGLSPIQTSVLSNEQGPSLKSQWVL</sequence>
<organism evidence="1 2">
    <name type="scientific">Dentiscutata erythropus</name>
    <dbReference type="NCBI Taxonomy" id="1348616"/>
    <lineage>
        <taxon>Eukaryota</taxon>
        <taxon>Fungi</taxon>
        <taxon>Fungi incertae sedis</taxon>
        <taxon>Mucoromycota</taxon>
        <taxon>Glomeromycotina</taxon>
        <taxon>Glomeromycetes</taxon>
        <taxon>Diversisporales</taxon>
        <taxon>Gigasporaceae</taxon>
        <taxon>Dentiscutata</taxon>
    </lineage>
</organism>
<dbReference type="EMBL" id="CAJVPY010004413">
    <property type="protein sequence ID" value="CAG8618401.1"/>
    <property type="molecule type" value="Genomic_DNA"/>
</dbReference>
<name>A0A9N9GNF1_9GLOM</name>
<dbReference type="Proteomes" id="UP000789405">
    <property type="component" value="Unassembled WGS sequence"/>
</dbReference>
<evidence type="ECO:0000313" key="1">
    <source>
        <dbReference type="EMBL" id="CAG8618401.1"/>
    </source>
</evidence>
<comment type="caution">
    <text evidence="1">The sequence shown here is derived from an EMBL/GenBank/DDBJ whole genome shotgun (WGS) entry which is preliminary data.</text>
</comment>
<accession>A0A9N9GNF1</accession>
<dbReference type="AlphaFoldDB" id="A0A9N9GNF1"/>
<evidence type="ECO:0000313" key="2">
    <source>
        <dbReference type="Proteomes" id="UP000789405"/>
    </source>
</evidence>
<keyword evidence="2" id="KW-1185">Reference proteome</keyword>